<accession>A0ABT9A2A8</accession>
<reference evidence="1" key="1">
    <citation type="submission" date="2023-07" db="EMBL/GenBank/DDBJ databases">
        <authorList>
            <person name="Kim M.K."/>
        </authorList>
    </citation>
    <scope>NUCLEOTIDE SEQUENCE</scope>
    <source>
        <strain evidence="1">CA1-15</strain>
    </source>
</reference>
<organism evidence="1 2">
    <name type="scientific">Sphingomonas immobilis</name>
    <dbReference type="NCBI Taxonomy" id="3063997"/>
    <lineage>
        <taxon>Bacteria</taxon>
        <taxon>Pseudomonadati</taxon>
        <taxon>Pseudomonadota</taxon>
        <taxon>Alphaproteobacteria</taxon>
        <taxon>Sphingomonadales</taxon>
        <taxon>Sphingomonadaceae</taxon>
        <taxon>Sphingomonas</taxon>
    </lineage>
</organism>
<comment type="caution">
    <text evidence="1">The sequence shown here is derived from an EMBL/GenBank/DDBJ whole genome shotgun (WGS) entry which is preliminary data.</text>
</comment>
<name>A0ABT9A2A8_9SPHN</name>
<keyword evidence="2" id="KW-1185">Reference proteome</keyword>
<proteinExistence type="predicted"/>
<dbReference type="EMBL" id="JAUQSZ010000012">
    <property type="protein sequence ID" value="MDO7843972.1"/>
    <property type="molecule type" value="Genomic_DNA"/>
</dbReference>
<sequence length="117" mass="13322">MLQLTTETTDKFAEVEDRRFIAKISDFLRQAVPGLAKEPEPEMHATIRQLREEARGYGMTSEQAVAAFALTAGHLGTNFVERYRGARQILFADTTQKQKAELLKHFTITLLRELGKR</sequence>
<gene>
    <name evidence="1" type="ORF">Q5H94_16715</name>
</gene>
<dbReference type="Proteomes" id="UP001176468">
    <property type="component" value="Unassembled WGS sequence"/>
</dbReference>
<dbReference type="RefSeq" id="WP_304562421.1">
    <property type="nucleotide sequence ID" value="NZ_JAUQSZ010000012.1"/>
</dbReference>
<evidence type="ECO:0000313" key="1">
    <source>
        <dbReference type="EMBL" id="MDO7843972.1"/>
    </source>
</evidence>
<protein>
    <submittedName>
        <fullName evidence="1">Uncharacterized protein</fullName>
    </submittedName>
</protein>
<evidence type="ECO:0000313" key="2">
    <source>
        <dbReference type="Proteomes" id="UP001176468"/>
    </source>
</evidence>